<organism evidence="1 2">
    <name type="scientific">Dreissena polymorpha</name>
    <name type="common">Zebra mussel</name>
    <name type="synonym">Mytilus polymorpha</name>
    <dbReference type="NCBI Taxonomy" id="45954"/>
    <lineage>
        <taxon>Eukaryota</taxon>
        <taxon>Metazoa</taxon>
        <taxon>Spiralia</taxon>
        <taxon>Lophotrochozoa</taxon>
        <taxon>Mollusca</taxon>
        <taxon>Bivalvia</taxon>
        <taxon>Autobranchia</taxon>
        <taxon>Heteroconchia</taxon>
        <taxon>Euheterodonta</taxon>
        <taxon>Imparidentia</taxon>
        <taxon>Neoheterodontei</taxon>
        <taxon>Myida</taxon>
        <taxon>Dreissenoidea</taxon>
        <taxon>Dreissenidae</taxon>
        <taxon>Dreissena</taxon>
    </lineage>
</organism>
<keyword evidence="2" id="KW-1185">Reference proteome</keyword>
<sequence>MLSNKWFLRDILRYRLRIGEIIEQYGPTVTTENGSDIIYSIYCPSLHDDCLTWMARPRPGHWPKQETLEKSKQCGMFLVHPGMIGHYFSHDSVRGVGYMDKRYADDYASAQWKMSTNKTEQLLVFDLNLVQMKTLILLKLARKEFLNRFLGTS</sequence>
<dbReference type="Proteomes" id="UP000828390">
    <property type="component" value="Unassembled WGS sequence"/>
</dbReference>
<gene>
    <name evidence="1" type="ORF">DPMN_101884</name>
</gene>
<dbReference type="AlphaFoldDB" id="A0A9D4R9G9"/>
<accession>A0A9D4R9G9</accession>
<dbReference type="EMBL" id="JAIWYP010000003">
    <property type="protein sequence ID" value="KAH3859168.1"/>
    <property type="molecule type" value="Genomic_DNA"/>
</dbReference>
<proteinExistence type="predicted"/>
<name>A0A9D4R9G9_DREPO</name>
<evidence type="ECO:0000313" key="2">
    <source>
        <dbReference type="Proteomes" id="UP000828390"/>
    </source>
</evidence>
<comment type="caution">
    <text evidence="1">The sequence shown here is derived from an EMBL/GenBank/DDBJ whole genome shotgun (WGS) entry which is preliminary data.</text>
</comment>
<evidence type="ECO:0000313" key="1">
    <source>
        <dbReference type="EMBL" id="KAH3859168.1"/>
    </source>
</evidence>
<reference evidence="1" key="1">
    <citation type="journal article" date="2019" name="bioRxiv">
        <title>The Genome of the Zebra Mussel, Dreissena polymorpha: A Resource for Invasive Species Research.</title>
        <authorList>
            <person name="McCartney M.A."/>
            <person name="Auch B."/>
            <person name="Kono T."/>
            <person name="Mallez S."/>
            <person name="Zhang Y."/>
            <person name="Obille A."/>
            <person name="Becker A."/>
            <person name="Abrahante J.E."/>
            <person name="Garbe J."/>
            <person name="Badalamenti J.P."/>
            <person name="Herman A."/>
            <person name="Mangelson H."/>
            <person name="Liachko I."/>
            <person name="Sullivan S."/>
            <person name="Sone E.D."/>
            <person name="Koren S."/>
            <person name="Silverstein K.A.T."/>
            <person name="Beckman K.B."/>
            <person name="Gohl D.M."/>
        </authorList>
    </citation>
    <scope>NUCLEOTIDE SEQUENCE</scope>
    <source>
        <strain evidence="1">Duluth1</strain>
        <tissue evidence="1">Whole animal</tissue>
    </source>
</reference>
<reference evidence="1" key="2">
    <citation type="submission" date="2020-11" db="EMBL/GenBank/DDBJ databases">
        <authorList>
            <person name="McCartney M.A."/>
            <person name="Auch B."/>
            <person name="Kono T."/>
            <person name="Mallez S."/>
            <person name="Becker A."/>
            <person name="Gohl D.M."/>
            <person name="Silverstein K.A.T."/>
            <person name="Koren S."/>
            <person name="Bechman K.B."/>
            <person name="Herman A."/>
            <person name="Abrahante J.E."/>
            <person name="Garbe J."/>
        </authorList>
    </citation>
    <scope>NUCLEOTIDE SEQUENCE</scope>
    <source>
        <strain evidence="1">Duluth1</strain>
        <tissue evidence="1">Whole animal</tissue>
    </source>
</reference>
<protein>
    <submittedName>
        <fullName evidence="1">Uncharacterized protein</fullName>
    </submittedName>
</protein>